<evidence type="ECO:0000313" key="2">
    <source>
        <dbReference type="Proteomes" id="UP000309997"/>
    </source>
</evidence>
<proteinExistence type="predicted"/>
<evidence type="ECO:0000313" key="1">
    <source>
        <dbReference type="EMBL" id="KAL3569554.1"/>
    </source>
</evidence>
<reference evidence="1 2" key="1">
    <citation type="journal article" date="2024" name="Plant Biotechnol. J.">
        <title>Genome and CRISPR/Cas9 system of a widespread forest tree (Populus alba) in the world.</title>
        <authorList>
            <person name="Liu Y.J."/>
            <person name="Jiang P.F."/>
            <person name="Han X.M."/>
            <person name="Li X.Y."/>
            <person name="Wang H.M."/>
            <person name="Wang Y.J."/>
            <person name="Wang X.X."/>
            <person name="Zeng Q.Y."/>
        </authorList>
    </citation>
    <scope>NUCLEOTIDE SEQUENCE [LARGE SCALE GENOMIC DNA]</scope>
    <source>
        <strain evidence="2">cv. PAL-ZL1</strain>
    </source>
</reference>
<protein>
    <submittedName>
        <fullName evidence="1">Uncharacterized protein</fullName>
    </submittedName>
</protein>
<comment type="caution">
    <text evidence="1">The sequence shown here is derived from an EMBL/GenBank/DDBJ whole genome shotgun (WGS) entry which is preliminary data.</text>
</comment>
<gene>
    <name evidence="1" type="ORF">D5086_029444</name>
</gene>
<accession>A0ACC4AU81</accession>
<name>A0ACC4AU81_POPAL</name>
<keyword evidence="2" id="KW-1185">Reference proteome</keyword>
<dbReference type="EMBL" id="RCHU02000016">
    <property type="protein sequence ID" value="KAL3569554.1"/>
    <property type="molecule type" value="Genomic_DNA"/>
</dbReference>
<organism evidence="1 2">
    <name type="scientific">Populus alba</name>
    <name type="common">White poplar</name>
    <dbReference type="NCBI Taxonomy" id="43335"/>
    <lineage>
        <taxon>Eukaryota</taxon>
        <taxon>Viridiplantae</taxon>
        <taxon>Streptophyta</taxon>
        <taxon>Embryophyta</taxon>
        <taxon>Tracheophyta</taxon>
        <taxon>Spermatophyta</taxon>
        <taxon>Magnoliopsida</taxon>
        <taxon>eudicotyledons</taxon>
        <taxon>Gunneridae</taxon>
        <taxon>Pentapetalae</taxon>
        <taxon>rosids</taxon>
        <taxon>fabids</taxon>
        <taxon>Malpighiales</taxon>
        <taxon>Salicaceae</taxon>
        <taxon>Saliceae</taxon>
        <taxon>Populus</taxon>
    </lineage>
</organism>
<dbReference type="Proteomes" id="UP000309997">
    <property type="component" value="Unassembled WGS sequence"/>
</dbReference>
<sequence>MDLNPNLKSSNACENKICVAPTELSSKTTPSDTVQPCDTTQVRSIGAREGTSILGNRGYTDFVIYFHLTCGLPIWLGFFSYKDVAAGFGNFLVPQGSLMSCNIIYKCGGDSLMFQNPFLIRIPYSS</sequence>